<dbReference type="GO" id="GO:0002857">
    <property type="term" value="P:positive regulation of natural killer cell mediated immune response to tumor cell"/>
    <property type="evidence" value="ECO:0007669"/>
    <property type="project" value="Ensembl"/>
</dbReference>
<evidence type="ECO:0000256" key="5">
    <source>
        <dbReference type="ARBA" id="ARBA00022588"/>
    </source>
</evidence>
<dbReference type="GO" id="GO:0005886">
    <property type="term" value="C:plasma membrane"/>
    <property type="evidence" value="ECO:0007669"/>
    <property type="project" value="UniProtKB-SubCell"/>
</dbReference>
<evidence type="ECO:0000256" key="1">
    <source>
        <dbReference type="ARBA" id="ARBA00004609"/>
    </source>
</evidence>
<keyword evidence="6" id="KW-0336">GPI-anchor</keyword>
<feature type="signal peptide" evidence="20">
    <location>
        <begin position="1"/>
        <end position="24"/>
    </location>
</feature>
<keyword evidence="13" id="KW-0325">Glycoprotein</keyword>
<evidence type="ECO:0000256" key="15">
    <source>
        <dbReference type="ARBA" id="ARBA00023319"/>
    </source>
</evidence>
<evidence type="ECO:0000256" key="4">
    <source>
        <dbReference type="ARBA" id="ARBA00022525"/>
    </source>
</evidence>
<dbReference type="GeneTree" id="ENSGT00390000007258"/>
<keyword evidence="14" id="KW-0449">Lipoprotein</keyword>
<dbReference type="CDD" id="cd21392">
    <property type="entry name" value="IgC2_CD160"/>
    <property type="match status" value="1"/>
</dbReference>
<evidence type="ECO:0000256" key="7">
    <source>
        <dbReference type="ARBA" id="ARBA00022729"/>
    </source>
</evidence>
<feature type="chain" id="PRO_5014178367" description="CD160 antigen" evidence="20">
    <location>
        <begin position="25"/>
        <end position="234"/>
    </location>
</feature>
<keyword evidence="15" id="KW-0393">Immunoglobulin domain</keyword>
<reference evidence="21" key="4">
    <citation type="submission" date="2025-09" db="UniProtKB">
        <authorList>
            <consortium name="Ensembl"/>
        </authorList>
    </citation>
    <scope>IDENTIFICATION</scope>
</reference>
<dbReference type="AlphaFoldDB" id="A0A2I2Z869"/>
<dbReference type="Gene3D" id="2.60.40.10">
    <property type="entry name" value="Immunoglobulins"/>
    <property type="match status" value="1"/>
</dbReference>
<protein>
    <recommendedName>
        <fullName evidence="17">CD160 antigen</fullName>
    </recommendedName>
    <alternativeName>
        <fullName evidence="18">Natural killer cell receptor BY55</fullName>
    </alternativeName>
</protein>
<dbReference type="FunCoup" id="A0A2I2Z869">
    <property type="interactions" value="59"/>
</dbReference>
<evidence type="ECO:0000313" key="21">
    <source>
        <dbReference type="Ensembl" id="ENSGGOP00000043190.1"/>
    </source>
</evidence>
<dbReference type="GeneID" id="101140560"/>
<dbReference type="InParanoid" id="A0A2I2Z869"/>
<dbReference type="InterPro" id="IPR042385">
    <property type="entry name" value="CD160"/>
</dbReference>
<accession>A0A2I2Z869</accession>
<dbReference type="Ensembl" id="ENSGGOT00000043950.1">
    <property type="protein sequence ID" value="ENSGGOP00000043190.1"/>
    <property type="gene ID" value="ENSGGOG00000024675.2"/>
</dbReference>
<keyword evidence="5" id="KW-0399">Innate immunity</keyword>
<dbReference type="GO" id="GO:0002250">
    <property type="term" value="P:adaptive immune response"/>
    <property type="evidence" value="ECO:0007669"/>
    <property type="project" value="UniProtKB-KW"/>
</dbReference>
<dbReference type="KEGG" id="ggo:101140560"/>
<evidence type="ECO:0000256" key="10">
    <source>
        <dbReference type="ARBA" id="ARBA00023136"/>
    </source>
</evidence>
<dbReference type="GO" id="GO:0002385">
    <property type="term" value="P:mucosal immune response"/>
    <property type="evidence" value="ECO:0007669"/>
    <property type="project" value="Ensembl"/>
</dbReference>
<reference evidence="21 22" key="2">
    <citation type="journal article" date="2012" name="Nature">
        <title>Insights into hominid evolution from the gorilla genome sequence.</title>
        <authorList>
            <person name="Scally A."/>
            <person name="Dutheil J.Y."/>
            <person name="Hillier L.W."/>
            <person name="Jordan G.E."/>
            <person name="Goodhead I."/>
            <person name="Herrero J."/>
            <person name="Hobolth A."/>
            <person name="Lappalainen T."/>
            <person name="Mailund T."/>
            <person name="Marques-Bonet T."/>
            <person name="McCarthy S."/>
            <person name="Montgomery S.H."/>
            <person name="Schwalie P.C."/>
            <person name="Tang Y.A."/>
            <person name="Ward M.C."/>
            <person name="Xue Y."/>
            <person name="Yngvadottir B."/>
            <person name="Alkan C."/>
            <person name="Andersen L.N."/>
            <person name="Ayub Q."/>
            <person name="Ball E.V."/>
            <person name="Beal K."/>
            <person name="Bradley B.J."/>
            <person name="Chen Y."/>
            <person name="Clee C.M."/>
            <person name="Fitzgerald S."/>
            <person name="Graves T.A."/>
            <person name="Gu Y."/>
            <person name="Heath P."/>
            <person name="Heger A."/>
            <person name="Karakoc E."/>
            <person name="Kolb-Kokocinski A."/>
            <person name="Laird G.K."/>
            <person name="Lunter G."/>
            <person name="Meader S."/>
            <person name="Mort M."/>
            <person name="Mullikin J.C."/>
            <person name="Munch K."/>
            <person name="O'Connor T.D."/>
            <person name="Phillips A.D."/>
            <person name="Prado-Martinez J."/>
            <person name="Rogers A.S."/>
            <person name="Sajjadian S."/>
            <person name="Schmidt D."/>
            <person name="Shaw K."/>
            <person name="Simpson J.T."/>
            <person name="Stenson P.D."/>
            <person name="Turner D.J."/>
            <person name="Vigilant L."/>
            <person name="Vilella A.J."/>
            <person name="Whitener W."/>
            <person name="Zhu B."/>
            <person name="Cooper D.N."/>
            <person name="de Jong P."/>
            <person name="Dermitzakis E.T."/>
            <person name="Eichler E.E."/>
            <person name="Flicek P."/>
            <person name="Goldman N."/>
            <person name="Mundy N.I."/>
            <person name="Ning Z."/>
            <person name="Odom D.T."/>
            <person name="Ponting C.P."/>
            <person name="Quail M.A."/>
            <person name="Ryder O.A."/>
            <person name="Searle S.M."/>
            <person name="Warren W.C."/>
            <person name="Wilson R.K."/>
            <person name="Schierup M.H."/>
            <person name="Rogers J."/>
            <person name="Tyler-Smith C."/>
            <person name="Durbin R."/>
        </authorList>
    </citation>
    <scope>NUCLEOTIDE SEQUENCE [LARGE SCALE GENOMIC DNA]</scope>
</reference>
<dbReference type="PANTHER" id="PTHR15425:SF0">
    <property type="entry name" value="CD160 ANTIGEN"/>
    <property type="match status" value="1"/>
</dbReference>
<comment type="subcellular location">
    <subcellularLocation>
        <location evidence="1">Cell membrane</location>
        <topology evidence="1">Lipid-anchor</topology>
        <topology evidence="1">GPI-anchor</topology>
    </subcellularLocation>
    <subcellularLocation>
        <location evidence="2">Secreted</location>
    </subcellularLocation>
</comment>
<dbReference type="GO" id="GO:0005576">
    <property type="term" value="C:extracellular region"/>
    <property type="evidence" value="ECO:0007669"/>
    <property type="project" value="UniProtKB-SubCell"/>
</dbReference>
<evidence type="ECO:0000256" key="20">
    <source>
        <dbReference type="SAM" id="SignalP"/>
    </source>
</evidence>
<keyword evidence="3" id="KW-1003">Cell membrane</keyword>
<evidence type="ECO:0000256" key="3">
    <source>
        <dbReference type="ARBA" id="ARBA00022475"/>
    </source>
</evidence>
<keyword evidence="7 20" id="KW-0732">Signal</keyword>
<evidence type="ECO:0000256" key="16">
    <source>
        <dbReference type="ARBA" id="ARBA00059639"/>
    </source>
</evidence>
<keyword evidence="4" id="KW-0964">Secreted</keyword>
<dbReference type="PANTHER" id="PTHR15425">
    <property type="entry name" value="CD160 ANTIGEN"/>
    <property type="match status" value="1"/>
</dbReference>
<dbReference type="STRING" id="9593.ENSGGOP00000043190"/>
<keyword evidence="12" id="KW-0675">Receptor</keyword>
<gene>
    <name evidence="21" type="primary">LOC101140560</name>
</gene>
<evidence type="ECO:0000256" key="13">
    <source>
        <dbReference type="ARBA" id="ARBA00023180"/>
    </source>
</evidence>
<dbReference type="GO" id="GO:0032729">
    <property type="term" value="P:positive regulation of type II interferon production"/>
    <property type="evidence" value="ECO:0007669"/>
    <property type="project" value="Ensembl"/>
</dbReference>
<keyword evidence="8" id="KW-0391">Immunity</keyword>
<dbReference type="Proteomes" id="UP000001519">
    <property type="component" value="Chromosome 1"/>
</dbReference>
<dbReference type="Bgee" id="ENSGGOG00000024675">
    <property type="expression patterns" value="Expressed in liver and 6 other cell types or tissues"/>
</dbReference>
<dbReference type="GO" id="GO:0045087">
    <property type="term" value="P:innate immune response"/>
    <property type="evidence" value="ECO:0007669"/>
    <property type="project" value="UniProtKB-KW"/>
</dbReference>
<keyword evidence="10" id="KW-0472">Membrane</keyword>
<evidence type="ECO:0000256" key="12">
    <source>
        <dbReference type="ARBA" id="ARBA00023170"/>
    </source>
</evidence>
<organism evidence="21 22">
    <name type="scientific">Gorilla gorilla gorilla</name>
    <name type="common">Western lowland gorilla</name>
    <dbReference type="NCBI Taxonomy" id="9595"/>
    <lineage>
        <taxon>Eukaryota</taxon>
        <taxon>Metazoa</taxon>
        <taxon>Chordata</taxon>
        <taxon>Craniata</taxon>
        <taxon>Vertebrata</taxon>
        <taxon>Euteleostomi</taxon>
        <taxon>Mammalia</taxon>
        <taxon>Eutheria</taxon>
        <taxon>Euarchontoglires</taxon>
        <taxon>Primates</taxon>
        <taxon>Haplorrhini</taxon>
        <taxon>Catarrhini</taxon>
        <taxon>Hominidae</taxon>
        <taxon>Gorilla</taxon>
    </lineage>
</organism>
<dbReference type="InterPro" id="IPR036179">
    <property type="entry name" value="Ig-like_dom_sf"/>
</dbReference>
<proteinExistence type="predicted"/>
<dbReference type="GO" id="GO:0004888">
    <property type="term" value="F:transmembrane signaling receptor activity"/>
    <property type="evidence" value="ECO:0007669"/>
    <property type="project" value="InterPro"/>
</dbReference>
<evidence type="ECO:0000256" key="11">
    <source>
        <dbReference type="ARBA" id="ARBA00023157"/>
    </source>
</evidence>
<reference evidence="21" key="3">
    <citation type="submission" date="2025-08" db="UniProtKB">
        <authorList>
            <consortium name="Ensembl"/>
        </authorList>
    </citation>
    <scope>IDENTIFICATION</scope>
</reference>
<comment type="function">
    <text evidence="16">The soluble GPI-cleaved form, usually released by activated lymphocytes, might play an immune regulatory role by limiting lymphocyte effector functions.</text>
</comment>
<keyword evidence="11" id="KW-1015">Disulfide bond</keyword>
<sequence length="234" mass="25923">MLLEPGRGCCALAILLAIVDIQSGGCINITSSASQEGTRLNLICTVWHKKEEAEGFVVFLCKDRSGDCSPETSLKQLRLKRDPGIDGVGEISSQLMFTISQVTPLHSGTYQCCARSQKSGIRLQGHFFSILFTETGNYTVTGLKQRQHLEFSHNEGTLSSGFLQEKVWVMLVTSLVALQGMSKRAVSTPSNEGAIIFLPPWLFSRRRRLERMSRGREKCYSSPGYPQGSSNQFH</sequence>
<name>A0A2I2Z869_GORGO</name>
<dbReference type="GO" id="GO:0002819">
    <property type="term" value="P:regulation of adaptive immune response"/>
    <property type="evidence" value="ECO:0007669"/>
    <property type="project" value="InterPro"/>
</dbReference>
<evidence type="ECO:0000256" key="8">
    <source>
        <dbReference type="ARBA" id="ARBA00022859"/>
    </source>
</evidence>
<dbReference type="GO" id="GO:0023024">
    <property type="term" value="F:MHC class I protein complex binding"/>
    <property type="evidence" value="ECO:0007669"/>
    <property type="project" value="Ensembl"/>
</dbReference>
<keyword evidence="9" id="KW-1064">Adaptive immunity</keyword>
<dbReference type="OMA" id="HLQGHFF"/>
<keyword evidence="22" id="KW-1185">Reference proteome</keyword>
<evidence type="ECO:0000256" key="17">
    <source>
        <dbReference type="ARBA" id="ARBA00074349"/>
    </source>
</evidence>
<dbReference type="InterPro" id="IPR013783">
    <property type="entry name" value="Ig-like_fold"/>
</dbReference>
<feature type="region of interest" description="Disordered" evidence="19">
    <location>
        <begin position="215"/>
        <end position="234"/>
    </location>
</feature>
<evidence type="ECO:0000256" key="6">
    <source>
        <dbReference type="ARBA" id="ARBA00022622"/>
    </source>
</evidence>
<evidence type="ECO:0000256" key="9">
    <source>
        <dbReference type="ARBA" id="ARBA00023130"/>
    </source>
</evidence>
<dbReference type="GO" id="GO:0050829">
    <property type="term" value="P:defense response to Gram-negative bacterium"/>
    <property type="evidence" value="ECO:0007669"/>
    <property type="project" value="Ensembl"/>
</dbReference>
<dbReference type="EMBL" id="CABD030005907">
    <property type="status" value="NOT_ANNOTATED_CDS"/>
    <property type="molecule type" value="Genomic_DNA"/>
</dbReference>
<evidence type="ECO:0000313" key="22">
    <source>
        <dbReference type="Proteomes" id="UP000001519"/>
    </source>
</evidence>
<dbReference type="FunFam" id="2.60.40.10:FF:002097">
    <property type="entry name" value="CD160 antigen"/>
    <property type="match status" value="1"/>
</dbReference>
<evidence type="ECO:0000256" key="2">
    <source>
        <dbReference type="ARBA" id="ARBA00004613"/>
    </source>
</evidence>
<evidence type="ECO:0000256" key="18">
    <source>
        <dbReference type="ARBA" id="ARBA00077620"/>
    </source>
</evidence>
<dbReference type="SUPFAM" id="SSF48726">
    <property type="entry name" value="Immunoglobulin"/>
    <property type="match status" value="1"/>
</dbReference>
<dbReference type="GO" id="GO:0098552">
    <property type="term" value="C:side of membrane"/>
    <property type="evidence" value="ECO:0007669"/>
    <property type="project" value="UniProtKB-KW"/>
</dbReference>
<evidence type="ECO:0000256" key="19">
    <source>
        <dbReference type="SAM" id="MobiDB-lite"/>
    </source>
</evidence>
<evidence type="ECO:0000256" key="14">
    <source>
        <dbReference type="ARBA" id="ARBA00023288"/>
    </source>
</evidence>
<reference evidence="22" key="1">
    <citation type="submission" date="2011-05" db="EMBL/GenBank/DDBJ databases">
        <title>Insights into the evolution of the great apes provided by the gorilla genome.</title>
        <authorList>
            <person name="Scally A."/>
        </authorList>
    </citation>
    <scope>NUCLEOTIDE SEQUENCE [LARGE SCALE GENOMIC DNA]</scope>
</reference>